<dbReference type="EMBL" id="AZBU02000006">
    <property type="protein sequence ID" value="TKR72466.1"/>
    <property type="molecule type" value="Genomic_DNA"/>
</dbReference>
<dbReference type="Proteomes" id="UP000298663">
    <property type="component" value="Unassembled WGS sequence"/>
</dbReference>
<comment type="caution">
    <text evidence="1">The sequence shown here is derived from an EMBL/GenBank/DDBJ whole genome shotgun (WGS) entry which is preliminary data.</text>
</comment>
<name>A0A4U5MRZ0_STECR</name>
<reference evidence="1 2" key="1">
    <citation type="journal article" date="2015" name="Genome Biol.">
        <title>Comparative genomics of Steinernema reveals deeply conserved gene regulatory networks.</title>
        <authorList>
            <person name="Dillman A.R."/>
            <person name="Macchietto M."/>
            <person name="Porter C.F."/>
            <person name="Rogers A."/>
            <person name="Williams B."/>
            <person name="Antoshechkin I."/>
            <person name="Lee M.M."/>
            <person name="Goodwin Z."/>
            <person name="Lu X."/>
            <person name="Lewis E.E."/>
            <person name="Goodrich-Blair H."/>
            <person name="Stock S.P."/>
            <person name="Adams B.J."/>
            <person name="Sternberg P.W."/>
            <person name="Mortazavi A."/>
        </authorList>
    </citation>
    <scope>NUCLEOTIDE SEQUENCE [LARGE SCALE GENOMIC DNA]</scope>
    <source>
        <strain evidence="1 2">ALL</strain>
    </source>
</reference>
<dbReference type="AlphaFoldDB" id="A0A4U5MRZ0"/>
<accession>A0A4U5MRZ0</accession>
<organism evidence="1 2">
    <name type="scientific">Steinernema carpocapsae</name>
    <name type="common">Entomopathogenic nematode</name>
    <dbReference type="NCBI Taxonomy" id="34508"/>
    <lineage>
        <taxon>Eukaryota</taxon>
        <taxon>Metazoa</taxon>
        <taxon>Ecdysozoa</taxon>
        <taxon>Nematoda</taxon>
        <taxon>Chromadorea</taxon>
        <taxon>Rhabditida</taxon>
        <taxon>Tylenchina</taxon>
        <taxon>Panagrolaimomorpha</taxon>
        <taxon>Strongyloidoidea</taxon>
        <taxon>Steinernematidae</taxon>
        <taxon>Steinernema</taxon>
    </lineage>
</organism>
<keyword evidence="2" id="KW-1185">Reference proteome</keyword>
<protein>
    <submittedName>
        <fullName evidence="1">Uncharacterized protein</fullName>
    </submittedName>
</protein>
<evidence type="ECO:0000313" key="1">
    <source>
        <dbReference type="EMBL" id="TKR72466.1"/>
    </source>
</evidence>
<evidence type="ECO:0000313" key="2">
    <source>
        <dbReference type="Proteomes" id="UP000298663"/>
    </source>
</evidence>
<gene>
    <name evidence="1" type="ORF">L596_019905</name>
</gene>
<proteinExistence type="predicted"/>
<sequence length="169" mass="19249">MKLREAEGESSIHVTPFAFSEMSYRRIVADFTSARKGYRSTVFYLFYKAGNLLGSISACYSIAVFEGFRFRPLWFADIVSDKINGIERTTSGFFSTVAYCAVLRERLEMRIDFPELCGVYSPSTDFLKCICLRFFGPLHWIGSSLLALDSYSLLQLHDVARPCESLLRV</sequence>
<reference evidence="1 2" key="2">
    <citation type="journal article" date="2019" name="G3 (Bethesda)">
        <title>Hybrid Assembly of the Genome of the Entomopathogenic Nematode Steinernema carpocapsae Identifies the X-Chromosome.</title>
        <authorList>
            <person name="Serra L."/>
            <person name="Macchietto M."/>
            <person name="Macias-Munoz A."/>
            <person name="McGill C.J."/>
            <person name="Rodriguez I.M."/>
            <person name="Rodriguez B."/>
            <person name="Murad R."/>
            <person name="Mortazavi A."/>
        </authorList>
    </citation>
    <scope>NUCLEOTIDE SEQUENCE [LARGE SCALE GENOMIC DNA]</scope>
    <source>
        <strain evidence="1 2">ALL</strain>
    </source>
</reference>